<gene>
    <name evidence="5" type="ORF">ENT17_10615</name>
</gene>
<evidence type="ECO:0000256" key="3">
    <source>
        <dbReference type="ARBA" id="ARBA00022839"/>
    </source>
</evidence>
<keyword evidence="3 5" id="KW-0269">Exonuclease</keyword>
<dbReference type="CDD" id="cd06127">
    <property type="entry name" value="DEDDh"/>
    <property type="match status" value="1"/>
</dbReference>
<keyword evidence="1" id="KW-0540">Nuclease</keyword>
<dbReference type="Pfam" id="PF00929">
    <property type="entry name" value="RNase_T"/>
    <property type="match status" value="1"/>
</dbReference>
<evidence type="ECO:0000313" key="5">
    <source>
        <dbReference type="EMBL" id="HGS88057.1"/>
    </source>
</evidence>
<organism evidence="5">
    <name type="scientific">Bellilinea caldifistulae</name>
    <dbReference type="NCBI Taxonomy" id="360411"/>
    <lineage>
        <taxon>Bacteria</taxon>
        <taxon>Bacillati</taxon>
        <taxon>Chloroflexota</taxon>
        <taxon>Anaerolineae</taxon>
        <taxon>Anaerolineales</taxon>
        <taxon>Anaerolineaceae</taxon>
        <taxon>Bellilinea</taxon>
    </lineage>
</organism>
<dbReference type="SMART" id="SM00479">
    <property type="entry name" value="EXOIII"/>
    <property type="match status" value="1"/>
</dbReference>
<proteinExistence type="predicted"/>
<dbReference type="GO" id="GO:0005829">
    <property type="term" value="C:cytosol"/>
    <property type="evidence" value="ECO:0007669"/>
    <property type="project" value="TreeGrafter"/>
</dbReference>
<feature type="domain" description="Exonuclease" evidence="4">
    <location>
        <begin position="3"/>
        <end position="178"/>
    </location>
</feature>
<dbReference type="PANTHER" id="PTHR30231:SF4">
    <property type="entry name" value="PROTEIN NEN2"/>
    <property type="match status" value="1"/>
</dbReference>
<dbReference type="InterPro" id="IPR013520">
    <property type="entry name" value="Ribonucl_H"/>
</dbReference>
<dbReference type="PANTHER" id="PTHR30231">
    <property type="entry name" value="DNA POLYMERASE III SUBUNIT EPSILON"/>
    <property type="match status" value="1"/>
</dbReference>
<dbReference type="EMBL" id="DSXR01000105">
    <property type="protein sequence ID" value="HGS88057.1"/>
    <property type="molecule type" value="Genomic_DNA"/>
</dbReference>
<dbReference type="InterPro" id="IPR036397">
    <property type="entry name" value="RNaseH_sf"/>
</dbReference>
<comment type="caution">
    <text evidence="5">The sequence shown here is derived from an EMBL/GenBank/DDBJ whole genome shotgun (WGS) entry which is preliminary data.</text>
</comment>
<dbReference type="GO" id="GO:0008408">
    <property type="term" value="F:3'-5' exonuclease activity"/>
    <property type="evidence" value="ECO:0007669"/>
    <property type="project" value="TreeGrafter"/>
</dbReference>
<evidence type="ECO:0000256" key="1">
    <source>
        <dbReference type="ARBA" id="ARBA00022722"/>
    </source>
</evidence>
<evidence type="ECO:0000259" key="4">
    <source>
        <dbReference type="SMART" id="SM00479"/>
    </source>
</evidence>
<dbReference type="SUPFAM" id="SSF53098">
    <property type="entry name" value="Ribonuclease H-like"/>
    <property type="match status" value="1"/>
</dbReference>
<evidence type="ECO:0000256" key="2">
    <source>
        <dbReference type="ARBA" id="ARBA00022801"/>
    </source>
</evidence>
<dbReference type="GO" id="GO:0003676">
    <property type="term" value="F:nucleic acid binding"/>
    <property type="evidence" value="ECO:0007669"/>
    <property type="project" value="InterPro"/>
</dbReference>
<reference evidence="5" key="1">
    <citation type="journal article" date="2020" name="mSystems">
        <title>Genome- and Community-Level Interaction Insights into Carbon Utilization and Element Cycling Functions of Hydrothermarchaeota in Hydrothermal Sediment.</title>
        <authorList>
            <person name="Zhou Z."/>
            <person name="Liu Y."/>
            <person name="Xu W."/>
            <person name="Pan J."/>
            <person name="Luo Z.H."/>
            <person name="Li M."/>
        </authorList>
    </citation>
    <scope>NUCLEOTIDE SEQUENCE [LARGE SCALE GENOMIC DNA]</scope>
    <source>
        <strain evidence="5">SpSt-556</strain>
    </source>
</reference>
<dbReference type="Gene3D" id="3.30.420.10">
    <property type="entry name" value="Ribonuclease H-like superfamily/Ribonuclease H"/>
    <property type="match status" value="1"/>
</dbReference>
<dbReference type="AlphaFoldDB" id="A0A7C4L0Q3"/>
<accession>A0A7C4L0Q3</accession>
<protein>
    <submittedName>
        <fullName evidence="5">3'-5' exonuclease</fullName>
    </submittedName>
</protein>
<sequence>MPAYLSVDVETAGPTPDQFALLSIGACTICQPRQTFYVELQPDRESFDPQAMAIHGLNLDALRRNGLPPEQALLKFEAWVQQVVPPPHKPIFVAFNAPFDWMFVHTYFMRYLKRNPFGHKALDIKAFYMGLSGQPWEKTTGSHLHRLFRQADGLTHNALQDALDQAILFENMLAMLERDKPNSFPVREVSDE</sequence>
<keyword evidence="2" id="KW-0378">Hydrolase</keyword>
<name>A0A7C4L0Q3_9CHLR</name>
<dbReference type="InterPro" id="IPR012337">
    <property type="entry name" value="RNaseH-like_sf"/>
</dbReference>